<dbReference type="Gene3D" id="2.30.30.40">
    <property type="entry name" value="SH3 Domains"/>
    <property type="match status" value="1"/>
</dbReference>
<feature type="region of interest" description="Disordered" evidence="10">
    <location>
        <begin position="197"/>
        <end position="256"/>
    </location>
</feature>
<dbReference type="Proteomes" id="UP000663829">
    <property type="component" value="Unassembled WGS sequence"/>
</dbReference>
<dbReference type="GO" id="GO:0005737">
    <property type="term" value="C:cytoplasm"/>
    <property type="evidence" value="ECO:0007669"/>
    <property type="project" value="UniProtKB-SubCell"/>
</dbReference>
<dbReference type="PANTHER" id="PTHR15135">
    <property type="entry name" value="STAC"/>
    <property type="match status" value="1"/>
</dbReference>
<gene>
    <name evidence="12" type="ORF">GPM918_LOCUS3660</name>
    <name evidence="13" type="ORF">SRO942_LOCUS3660</name>
</gene>
<accession>A0A813SZ09</accession>
<dbReference type="InterPro" id="IPR001452">
    <property type="entry name" value="SH3_domain"/>
</dbReference>
<keyword evidence="14" id="KW-1185">Reference proteome</keyword>
<feature type="compositionally biased region" description="Polar residues" evidence="10">
    <location>
        <begin position="47"/>
        <end position="57"/>
    </location>
</feature>
<evidence type="ECO:0000259" key="11">
    <source>
        <dbReference type="PROSITE" id="PS50002"/>
    </source>
</evidence>
<keyword evidence="7" id="KW-0863">Zinc-finger</keyword>
<keyword evidence="6" id="KW-0677">Repeat</keyword>
<evidence type="ECO:0000256" key="2">
    <source>
        <dbReference type="ARBA" id="ARBA00004496"/>
    </source>
</evidence>
<dbReference type="GO" id="GO:0003009">
    <property type="term" value="P:skeletal muscle contraction"/>
    <property type="evidence" value="ECO:0007669"/>
    <property type="project" value="TreeGrafter"/>
</dbReference>
<keyword evidence="3 9" id="KW-0728">SH3 domain</keyword>
<organism evidence="12 14">
    <name type="scientific">Didymodactylos carnosus</name>
    <dbReference type="NCBI Taxonomy" id="1234261"/>
    <lineage>
        <taxon>Eukaryota</taxon>
        <taxon>Metazoa</taxon>
        <taxon>Spiralia</taxon>
        <taxon>Gnathifera</taxon>
        <taxon>Rotifera</taxon>
        <taxon>Eurotatoria</taxon>
        <taxon>Bdelloidea</taxon>
        <taxon>Philodinida</taxon>
        <taxon>Philodinidae</taxon>
        <taxon>Didymodactylos</taxon>
    </lineage>
</organism>
<name>A0A813SZ09_9BILA</name>
<dbReference type="PROSITE" id="PS50002">
    <property type="entry name" value="SH3"/>
    <property type="match status" value="1"/>
</dbReference>
<evidence type="ECO:0000256" key="5">
    <source>
        <dbReference type="ARBA" id="ARBA00022490"/>
    </source>
</evidence>
<protein>
    <recommendedName>
        <fullName evidence="11">SH3 domain-containing protein</fullName>
    </recommendedName>
</protein>
<reference evidence="12" key="1">
    <citation type="submission" date="2021-02" db="EMBL/GenBank/DDBJ databases">
        <authorList>
            <person name="Nowell W R."/>
        </authorList>
    </citation>
    <scope>NUCLEOTIDE SEQUENCE</scope>
</reference>
<feature type="compositionally biased region" description="Polar residues" evidence="10">
    <location>
        <begin position="197"/>
        <end position="252"/>
    </location>
</feature>
<keyword evidence="7" id="KW-0862">Zinc</keyword>
<dbReference type="GO" id="GO:1903078">
    <property type="term" value="P:positive regulation of protein localization to plasma membrane"/>
    <property type="evidence" value="ECO:0007669"/>
    <property type="project" value="TreeGrafter"/>
</dbReference>
<evidence type="ECO:0000256" key="1">
    <source>
        <dbReference type="ARBA" id="ARBA00004236"/>
    </source>
</evidence>
<dbReference type="GO" id="GO:0005886">
    <property type="term" value="C:plasma membrane"/>
    <property type="evidence" value="ECO:0007669"/>
    <property type="project" value="UniProtKB-SubCell"/>
</dbReference>
<dbReference type="EMBL" id="CAJNOQ010000459">
    <property type="protein sequence ID" value="CAF0803737.1"/>
    <property type="molecule type" value="Genomic_DNA"/>
</dbReference>
<dbReference type="AlphaFoldDB" id="A0A813SZ09"/>
<comment type="subcellular location">
    <subcellularLocation>
        <location evidence="1">Cell membrane</location>
    </subcellularLocation>
    <subcellularLocation>
        <location evidence="2">Cytoplasm</location>
    </subcellularLocation>
</comment>
<sequence>MNIESLSSSSPSTNPNRERLHVPRIRSHSLAPKHSKYDYNRRRSELEQSSASINQQKSLDDDKQQPQRTNVPAWFRRRFTLFSIEANRRPSNSSISNYSKQNSFSFDNDQILENYNQQRRPSKIMSLVESFARKFSLRKKKSDQDDLGNLLLLSINCTYKVFSGADYVDPVYETLKLAAETRKMTLSNYLQQRQQTLNKQTSLNSQGSSEHASPKNSRNSSRTEMDIVSTTTKNVTASSSGMSDNIVPTSLSPPHVHKYTKSNRSLRQTDNIAIRHHLQRQLSLRSPHDNRGGTEMPKTRRRVKFDLRIKSISVDNPEYNPKKEYEEQTPVLSHSFDDMTLANETKREIIDDEVYVVLYGYIAASPDDIDLRLGTSVKVIDSSDPDWWRGTANDGQKTGYFPSSCVSKIMPGYKIVRVRQSIHTYLHKDSSVRLSKGQIVIKTGEEYPDMAIISTGKQITRVIICNFIYSVPTKYLEPYSDGF</sequence>
<dbReference type="Pfam" id="PF00018">
    <property type="entry name" value="SH3_1"/>
    <property type="match status" value="1"/>
</dbReference>
<evidence type="ECO:0000256" key="4">
    <source>
        <dbReference type="ARBA" id="ARBA00022475"/>
    </source>
</evidence>
<dbReference type="CDD" id="cd00174">
    <property type="entry name" value="SH3"/>
    <property type="match status" value="1"/>
</dbReference>
<proteinExistence type="predicted"/>
<evidence type="ECO:0000256" key="9">
    <source>
        <dbReference type="PROSITE-ProRule" id="PRU00192"/>
    </source>
</evidence>
<dbReference type="PANTHER" id="PTHR15135:SF7">
    <property type="entry name" value="STAC-LIKE, ISOFORM J"/>
    <property type="match status" value="1"/>
</dbReference>
<evidence type="ECO:0000313" key="12">
    <source>
        <dbReference type="EMBL" id="CAF0803737.1"/>
    </source>
</evidence>
<evidence type="ECO:0000256" key="7">
    <source>
        <dbReference type="ARBA" id="ARBA00022771"/>
    </source>
</evidence>
<dbReference type="InterPro" id="IPR039688">
    <property type="entry name" value="STAC1/2/3"/>
</dbReference>
<dbReference type="GO" id="GO:0008270">
    <property type="term" value="F:zinc ion binding"/>
    <property type="evidence" value="ECO:0007669"/>
    <property type="project" value="UniProtKB-KW"/>
</dbReference>
<keyword evidence="5" id="KW-0963">Cytoplasm</keyword>
<keyword evidence="8" id="KW-0472">Membrane</keyword>
<keyword evidence="4" id="KW-1003">Cell membrane</keyword>
<feature type="compositionally biased region" description="Basic and acidic residues" evidence="10">
    <location>
        <begin position="35"/>
        <end position="46"/>
    </location>
</feature>
<keyword evidence="7" id="KW-0479">Metal-binding</keyword>
<evidence type="ECO:0000313" key="13">
    <source>
        <dbReference type="EMBL" id="CAF3589054.1"/>
    </source>
</evidence>
<evidence type="ECO:0000256" key="3">
    <source>
        <dbReference type="ARBA" id="ARBA00022443"/>
    </source>
</evidence>
<feature type="domain" description="SH3" evidence="11">
    <location>
        <begin position="350"/>
        <end position="411"/>
    </location>
</feature>
<feature type="compositionally biased region" description="Basic residues" evidence="10">
    <location>
        <begin position="22"/>
        <end position="34"/>
    </location>
</feature>
<feature type="compositionally biased region" description="Low complexity" evidence="10">
    <location>
        <begin position="1"/>
        <end position="12"/>
    </location>
</feature>
<dbReference type="EMBL" id="CAJOBC010000459">
    <property type="protein sequence ID" value="CAF3589054.1"/>
    <property type="molecule type" value="Genomic_DNA"/>
</dbReference>
<dbReference type="OrthoDB" id="6250593at2759"/>
<dbReference type="InterPro" id="IPR036028">
    <property type="entry name" value="SH3-like_dom_sf"/>
</dbReference>
<dbReference type="SUPFAM" id="SSF50044">
    <property type="entry name" value="SH3-domain"/>
    <property type="match status" value="1"/>
</dbReference>
<evidence type="ECO:0000256" key="8">
    <source>
        <dbReference type="ARBA" id="ARBA00023136"/>
    </source>
</evidence>
<dbReference type="SMART" id="SM00326">
    <property type="entry name" value="SH3"/>
    <property type="match status" value="1"/>
</dbReference>
<dbReference type="Proteomes" id="UP000681722">
    <property type="component" value="Unassembled WGS sequence"/>
</dbReference>
<dbReference type="PRINTS" id="PR00452">
    <property type="entry name" value="SH3DOMAIN"/>
</dbReference>
<comment type="caution">
    <text evidence="12">The sequence shown here is derived from an EMBL/GenBank/DDBJ whole genome shotgun (WGS) entry which is preliminary data.</text>
</comment>
<evidence type="ECO:0000313" key="14">
    <source>
        <dbReference type="Proteomes" id="UP000663829"/>
    </source>
</evidence>
<evidence type="ECO:0000256" key="10">
    <source>
        <dbReference type="SAM" id="MobiDB-lite"/>
    </source>
</evidence>
<evidence type="ECO:0000256" key="6">
    <source>
        <dbReference type="ARBA" id="ARBA00022737"/>
    </source>
</evidence>
<feature type="region of interest" description="Disordered" evidence="10">
    <location>
        <begin position="1"/>
        <end position="70"/>
    </location>
</feature>